<dbReference type="AlphaFoldDB" id="A0A972VYW5"/>
<proteinExistence type="predicted"/>
<organism evidence="1 2">
    <name type="scientific">SAR86 cluster bacterium</name>
    <dbReference type="NCBI Taxonomy" id="2030880"/>
    <lineage>
        <taxon>Bacteria</taxon>
        <taxon>Pseudomonadati</taxon>
        <taxon>Pseudomonadota</taxon>
        <taxon>Gammaproteobacteria</taxon>
        <taxon>SAR86 cluster</taxon>
    </lineage>
</organism>
<gene>
    <name evidence="1" type="ORF">HQ497_12135</name>
</gene>
<reference evidence="1" key="1">
    <citation type="submission" date="2020-05" db="EMBL/GenBank/DDBJ databases">
        <title>Sulfur intermediates as new biogeochemical hubs in an aquatic model microbial ecosystem.</title>
        <authorList>
            <person name="Vigneron A."/>
        </authorList>
    </citation>
    <scope>NUCLEOTIDE SEQUENCE</scope>
    <source>
        <strain evidence="1">Bin.250</strain>
    </source>
</reference>
<name>A0A972VYW5_9GAMM</name>
<dbReference type="EMBL" id="JABMOJ010000457">
    <property type="protein sequence ID" value="NQV66101.1"/>
    <property type="molecule type" value="Genomic_DNA"/>
</dbReference>
<protein>
    <submittedName>
        <fullName evidence="1">Uncharacterized protein</fullName>
    </submittedName>
</protein>
<evidence type="ECO:0000313" key="1">
    <source>
        <dbReference type="EMBL" id="NQV66101.1"/>
    </source>
</evidence>
<sequence length="75" mass="7982">MIKVRKSIHPSATDTWESIAARALAATPLDEGVASLQSWNLHVFSRAPAVPGSPRAGNPILPSDLIFVEPPLLAQ</sequence>
<evidence type="ECO:0000313" key="2">
    <source>
        <dbReference type="Proteomes" id="UP000754644"/>
    </source>
</evidence>
<accession>A0A972VYW5</accession>
<comment type="caution">
    <text evidence="1">The sequence shown here is derived from an EMBL/GenBank/DDBJ whole genome shotgun (WGS) entry which is preliminary data.</text>
</comment>
<dbReference type="Proteomes" id="UP000754644">
    <property type="component" value="Unassembled WGS sequence"/>
</dbReference>